<gene>
    <name evidence="2" type="ORF">HDK90DRAFT_462134</name>
</gene>
<name>A0ABR1Z4N9_9PEZI</name>
<comment type="caution">
    <text evidence="2">The sequence shown here is derived from an EMBL/GenBank/DDBJ whole genome shotgun (WGS) entry which is preliminary data.</text>
</comment>
<dbReference type="EMBL" id="JBBWRZ010000001">
    <property type="protein sequence ID" value="KAK8247370.1"/>
    <property type="molecule type" value="Genomic_DNA"/>
</dbReference>
<evidence type="ECO:0000256" key="1">
    <source>
        <dbReference type="SAM" id="MobiDB-lite"/>
    </source>
</evidence>
<evidence type="ECO:0000313" key="3">
    <source>
        <dbReference type="Proteomes" id="UP001492380"/>
    </source>
</evidence>
<dbReference type="Proteomes" id="UP001492380">
    <property type="component" value="Unassembled WGS sequence"/>
</dbReference>
<organism evidence="2 3">
    <name type="scientific">Phyllosticta capitalensis</name>
    <dbReference type="NCBI Taxonomy" id="121624"/>
    <lineage>
        <taxon>Eukaryota</taxon>
        <taxon>Fungi</taxon>
        <taxon>Dikarya</taxon>
        <taxon>Ascomycota</taxon>
        <taxon>Pezizomycotina</taxon>
        <taxon>Dothideomycetes</taxon>
        <taxon>Dothideomycetes incertae sedis</taxon>
        <taxon>Botryosphaeriales</taxon>
        <taxon>Phyllostictaceae</taxon>
        <taxon>Phyllosticta</taxon>
    </lineage>
</organism>
<sequence length="218" mass="24535">MTARSVFHSIPVRATQPTPHTILEPNHQDLSTIMDPSGFASGRGRVPKDFNLLSIRHAGDVNIHAALAADDRPKAMDLAKEVLMDPELDHLTRFKWETFLSTLCEHGHEHHVEQAELACKAMEELVESRIENPKKEDVDSVKTMRNLLEEIKQDLRGRGLLDAEKADNQAGEETMKQTPEHVEVPAKAPKETPKELQRSEMAAWSGKQGKLARLFQKL</sequence>
<reference evidence="2 3" key="1">
    <citation type="submission" date="2024-04" db="EMBL/GenBank/DDBJ databases">
        <title>Phyllosticta paracitricarpa is synonymous to the EU quarantine fungus P. citricarpa based on phylogenomic analyses.</title>
        <authorList>
            <consortium name="Lawrence Berkeley National Laboratory"/>
            <person name="Van Ingen-Buijs V.A."/>
            <person name="Van Westerhoven A.C."/>
            <person name="Haridas S."/>
            <person name="Skiadas P."/>
            <person name="Martin F."/>
            <person name="Groenewald J.Z."/>
            <person name="Crous P.W."/>
            <person name="Seidl M.F."/>
        </authorList>
    </citation>
    <scope>NUCLEOTIDE SEQUENCE [LARGE SCALE GENOMIC DNA]</scope>
    <source>
        <strain evidence="2 3">CBS 123374</strain>
    </source>
</reference>
<feature type="compositionally biased region" description="Basic and acidic residues" evidence="1">
    <location>
        <begin position="168"/>
        <end position="198"/>
    </location>
</feature>
<proteinExistence type="predicted"/>
<accession>A0ABR1Z4N9</accession>
<feature type="region of interest" description="Disordered" evidence="1">
    <location>
        <begin position="168"/>
        <end position="204"/>
    </location>
</feature>
<evidence type="ECO:0000313" key="2">
    <source>
        <dbReference type="EMBL" id="KAK8247370.1"/>
    </source>
</evidence>
<keyword evidence="3" id="KW-1185">Reference proteome</keyword>
<protein>
    <submittedName>
        <fullName evidence="2">Uncharacterized protein</fullName>
    </submittedName>
</protein>